<dbReference type="EMBL" id="QOPC01000001">
    <property type="protein sequence ID" value="RCL39702.1"/>
    <property type="molecule type" value="Genomic_DNA"/>
</dbReference>
<dbReference type="PANTHER" id="PTHR34309:SF10">
    <property type="entry name" value="SLR1406 PROTEIN"/>
    <property type="match status" value="1"/>
</dbReference>
<name>A0A368BSA9_9GAMM</name>
<organism evidence="1 2">
    <name type="scientific">SAR86 cluster bacterium</name>
    <dbReference type="NCBI Taxonomy" id="2030880"/>
    <lineage>
        <taxon>Bacteria</taxon>
        <taxon>Pseudomonadati</taxon>
        <taxon>Pseudomonadota</taxon>
        <taxon>Gammaproteobacteria</taxon>
        <taxon>SAR86 cluster</taxon>
    </lineage>
</organism>
<evidence type="ECO:0000313" key="1">
    <source>
        <dbReference type="EMBL" id="RCL39702.1"/>
    </source>
</evidence>
<dbReference type="Gene3D" id="3.30.450.150">
    <property type="entry name" value="Haem-degrading domain"/>
    <property type="match status" value="1"/>
</dbReference>
<gene>
    <name evidence="1" type="ORF">DBW98_00430</name>
</gene>
<protein>
    <recommendedName>
        <fullName evidence="3">Heme-binding protein</fullName>
    </recommendedName>
</protein>
<dbReference type="PANTHER" id="PTHR34309">
    <property type="entry name" value="SLR1406 PROTEIN"/>
    <property type="match status" value="1"/>
</dbReference>
<dbReference type="Proteomes" id="UP000253032">
    <property type="component" value="Unassembled WGS sequence"/>
</dbReference>
<comment type="caution">
    <text evidence="1">The sequence shown here is derived from an EMBL/GenBank/DDBJ whole genome shotgun (WGS) entry which is preliminary data.</text>
</comment>
<dbReference type="Pfam" id="PF03928">
    <property type="entry name" value="HbpS-like"/>
    <property type="match status" value="1"/>
</dbReference>
<dbReference type="SUPFAM" id="SSF143744">
    <property type="entry name" value="GlcG-like"/>
    <property type="match status" value="1"/>
</dbReference>
<dbReference type="InterPro" id="IPR052517">
    <property type="entry name" value="GlcG_carb_metab_protein"/>
</dbReference>
<evidence type="ECO:0000313" key="2">
    <source>
        <dbReference type="Proteomes" id="UP000253032"/>
    </source>
</evidence>
<proteinExistence type="predicted"/>
<dbReference type="AlphaFoldDB" id="A0A368BSA9"/>
<dbReference type="InterPro" id="IPR005624">
    <property type="entry name" value="PduO/GlcC-like"/>
</dbReference>
<reference evidence="1 2" key="1">
    <citation type="journal article" date="2018" name="Microbiome">
        <title>Fine metagenomic profile of the Mediterranean stratified and mixed water columns revealed by assembly and recruitment.</title>
        <authorList>
            <person name="Haro-Moreno J.M."/>
            <person name="Lopez-Perez M."/>
            <person name="De La Torre J.R."/>
            <person name="Picazo A."/>
            <person name="Camacho A."/>
            <person name="Rodriguez-Valera F."/>
        </authorList>
    </citation>
    <scope>NUCLEOTIDE SEQUENCE [LARGE SCALE GENOMIC DNA]</scope>
    <source>
        <strain evidence="1">MED-G84</strain>
    </source>
</reference>
<accession>A0A368BSA9</accession>
<sequence>MIINPGEISLEESLKICHESIKKARAEGFMPITVTVVDVAGVIRATLAEDGSGFTRADVAYAKAWSCIAAGFSTSTLRDIIEEQPRLDKAINGMQIMANGKLIPTPGGLIIQKDGKNIGAVGISGDRSDEDEICAIAGIEDAGFTYSHSATK</sequence>
<dbReference type="InterPro" id="IPR038084">
    <property type="entry name" value="PduO/GlcC-like_sf"/>
</dbReference>
<evidence type="ECO:0008006" key="3">
    <source>
        <dbReference type="Google" id="ProtNLM"/>
    </source>
</evidence>